<accession>A0A3S3M901</accession>
<dbReference type="InterPro" id="IPR015683">
    <property type="entry name" value="Ionotropic_Glu_rcpt"/>
</dbReference>
<keyword evidence="1" id="KW-0472">Membrane</keyword>
<protein>
    <submittedName>
        <fullName evidence="2">Glutamate receptor 2.8-like protein</fullName>
    </submittedName>
</protein>
<reference evidence="2 3" key="1">
    <citation type="journal article" date="2019" name="Nat. Plants">
        <title>Stout camphor tree genome fills gaps in understanding of flowering plant genome evolution.</title>
        <authorList>
            <person name="Chaw S.M."/>
            <person name="Liu Y.C."/>
            <person name="Wu Y.W."/>
            <person name="Wang H.Y."/>
            <person name="Lin C.I."/>
            <person name="Wu C.S."/>
            <person name="Ke H.M."/>
            <person name="Chang L.Y."/>
            <person name="Hsu C.Y."/>
            <person name="Yang H.T."/>
            <person name="Sudianto E."/>
            <person name="Hsu M.H."/>
            <person name="Wu K.P."/>
            <person name="Wang L.N."/>
            <person name="Leebens-Mack J.H."/>
            <person name="Tsai I.J."/>
        </authorList>
    </citation>
    <scope>NUCLEOTIDE SEQUENCE [LARGE SCALE GENOMIC DNA]</scope>
    <source>
        <strain evidence="3">cv. Chaw 1501</strain>
        <tissue evidence="2">Young leaves</tissue>
    </source>
</reference>
<gene>
    <name evidence="2" type="ORF">CKAN_00373900</name>
</gene>
<proteinExistence type="predicted"/>
<dbReference type="Proteomes" id="UP000283530">
    <property type="component" value="Unassembled WGS sequence"/>
</dbReference>
<keyword evidence="1" id="KW-0812">Transmembrane</keyword>
<keyword evidence="1" id="KW-1133">Transmembrane helix</keyword>
<dbReference type="OrthoDB" id="5984008at2759"/>
<dbReference type="EMBL" id="QPKB01000002">
    <property type="protein sequence ID" value="RWR75362.1"/>
    <property type="molecule type" value="Genomic_DNA"/>
</dbReference>
<name>A0A3S3M901_9MAGN</name>
<dbReference type="Gene3D" id="3.40.190.10">
    <property type="entry name" value="Periplasmic binding protein-like II"/>
    <property type="match status" value="1"/>
</dbReference>
<dbReference type="STRING" id="337451.A0A3S3M901"/>
<sequence>MTSIQLFGLVNQRQCQKVRVFLWGKKLRIGVPKTHGFTEFVHAVLDPQTNRTELEGYSIDKFDAVVGDTTIGANRSKYVDFTLPYIESGLTMIVLAKNNKENAWIFLKPLRLDLWLMTGAAFIFTGAVVWALQPA</sequence>
<comment type="caution">
    <text evidence="2">The sequence shown here is derived from an EMBL/GenBank/DDBJ whole genome shotgun (WGS) entry which is preliminary data.</text>
</comment>
<feature type="transmembrane region" description="Helical" evidence="1">
    <location>
        <begin position="114"/>
        <end position="132"/>
    </location>
</feature>
<evidence type="ECO:0000256" key="1">
    <source>
        <dbReference type="SAM" id="Phobius"/>
    </source>
</evidence>
<dbReference type="SUPFAM" id="SSF53850">
    <property type="entry name" value="Periplasmic binding protein-like II"/>
    <property type="match status" value="1"/>
</dbReference>
<dbReference type="PANTHER" id="PTHR18966">
    <property type="entry name" value="IONOTROPIC GLUTAMATE RECEPTOR"/>
    <property type="match status" value="1"/>
</dbReference>
<dbReference type="Gene3D" id="1.10.287.70">
    <property type="match status" value="1"/>
</dbReference>
<evidence type="ECO:0000313" key="2">
    <source>
        <dbReference type="EMBL" id="RWR75362.1"/>
    </source>
</evidence>
<keyword evidence="3" id="KW-1185">Reference proteome</keyword>
<keyword evidence="2" id="KW-0675">Receptor</keyword>
<dbReference type="AlphaFoldDB" id="A0A3S3M901"/>
<evidence type="ECO:0000313" key="3">
    <source>
        <dbReference type="Proteomes" id="UP000283530"/>
    </source>
</evidence>
<organism evidence="2 3">
    <name type="scientific">Cinnamomum micranthum f. kanehirae</name>
    <dbReference type="NCBI Taxonomy" id="337451"/>
    <lineage>
        <taxon>Eukaryota</taxon>
        <taxon>Viridiplantae</taxon>
        <taxon>Streptophyta</taxon>
        <taxon>Embryophyta</taxon>
        <taxon>Tracheophyta</taxon>
        <taxon>Spermatophyta</taxon>
        <taxon>Magnoliopsida</taxon>
        <taxon>Magnoliidae</taxon>
        <taxon>Laurales</taxon>
        <taxon>Lauraceae</taxon>
        <taxon>Cinnamomum</taxon>
    </lineage>
</organism>